<dbReference type="EMBL" id="MH271689">
    <property type="protein sequence ID" value="AZL92963.1"/>
    <property type="molecule type" value="Genomic_DNA"/>
</dbReference>
<evidence type="ECO:0000313" key="5">
    <source>
        <dbReference type="EMBL" id="AZL92963.1"/>
    </source>
</evidence>
<dbReference type="GO" id="GO:0000028">
    <property type="term" value="P:ribosomal small subunit assembly"/>
    <property type="evidence" value="ECO:0007669"/>
    <property type="project" value="TreeGrafter"/>
</dbReference>
<proteinExistence type="inferred from homology"/>
<dbReference type="GO" id="GO:0003735">
    <property type="term" value="F:structural constituent of ribosome"/>
    <property type="evidence" value="ECO:0007669"/>
    <property type="project" value="InterPro"/>
</dbReference>
<dbReference type="Gene3D" id="3.30.860.10">
    <property type="entry name" value="30s Ribosomal Protein S19, Chain A"/>
    <property type="match status" value="1"/>
</dbReference>
<sequence>MSRSKYKGPFFKVNLLKKKNWIKITNKNLTILPEYNQRTVNIYNGKIFINLKINDKMVGFKFGEFISTRKKHIYKRINKLWVKK</sequence>
<dbReference type="GeneID" id="38665141"/>
<dbReference type="GO" id="GO:0003723">
    <property type="term" value="F:RNA binding"/>
    <property type="evidence" value="ECO:0007669"/>
    <property type="project" value="InterPro"/>
</dbReference>
<comment type="similarity">
    <text evidence="1 4">Belongs to the universal ribosomal protein uS19 family.</text>
</comment>
<geneLocation type="mitochondrion" evidence="5"/>
<dbReference type="GO" id="GO:0006412">
    <property type="term" value="P:translation"/>
    <property type="evidence" value="ECO:0007669"/>
    <property type="project" value="InterPro"/>
</dbReference>
<evidence type="ECO:0000256" key="4">
    <source>
        <dbReference type="RuleBase" id="RU003485"/>
    </source>
</evidence>
<dbReference type="KEGG" id="blac:38665141"/>
<dbReference type="PRINTS" id="PR00975">
    <property type="entry name" value="RIBOSOMALS19"/>
</dbReference>
<reference evidence="5" key="1">
    <citation type="submission" date="2018-04" db="EMBL/GenBank/DDBJ databases">
        <authorList>
            <person name="Martin F.N."/>
            <person name="Ancheita A."/>
            <person name="Gil J."/>
            <person name="Cavanaugh K.A."/>
            <person name="Tsuchida C."/>
            <person name="Michelmore R.W."/>
        </authorList>
    </citation>
    <scope>NUCLEOTIDE SEQUENCE</scope>
</reference>
<gene>
    <name evidence="5" type="primary">rps19</name>
</gene>
<dbReference type="InterPro" id="IPR023575">
    <property type="entry name" value="Ribosomal_uS19_SF"/>
</dbReference>
<dbReference type="HAMAP" id="MF_00531">
    <property type="entry name" value="Ribosomal_uS19"/>
    <property type="match status" value="1"/>
</dbReference>
<keyword evidence="5" id="KW-0496">Mitochondrion</keyword>
<dbReference type="GO" id="GO:0005763">
    <property type="term" value="C:mitochondrial small ribosomal subunit"/>
    <property type="evidence" value="ECO:0007669"/>
    <property type="project" value="TreeGrafter"/>
</dbReference>
<organism evidence="5">
    <name type="scientific">Bremia lactucae</name>
    <name type="common">Lettuce downy mildew</name>
    <dbReference type="NCBI Taxonomy" id="4779"/>
    <lineage>
        <taxon>Eukaryota</taxon>
        <taxon>Sar</taxon>
        <taxon>Stramenopiles</taxon>
        <taxon>Oomycota</taxon>
        <taxon>Peronosporomycetes</taxon>
        <taxon>Peronosporales</taxon>
        <taxon>Peronosporaceae</taxon>
        <taxon>Bremia</taxon>
    </lineage>
</organism>
<dbReference type="PANTHER" id="PTHR11880:SF67">
    <property type="entry name" value="SMALL RIBOSOMAL SUBUNIT PROTEIN US19M"/>
    <property type="match status" value="1"/>
</dbReference>
<accession>A0A3S5HLL9</accession>
<keyword evidence="3 4" id="KW-0687">Ribonucleoprotein</keyword>
<keyword evidence="2 4" id="KW-0689">Ribosomal protein</keyword>
<dbReference type="InterPro" id="IPR020934">
    <property type="entry name" value="Ribosomal_uS19_CS"/>
</dbReference>
<evidence type="ECO:0000256" key="3">
    <source>
        <dbReference type="ARBA" id="ARBA00023274"/>
    </source>
</evidence>
<dbReference type="InterPro" id="IPR002222">
    <property type="entry name" value="Ribosomal_uS19"/>
</dbReference>
<dbReference type="PROSITE" id="PS00323">
    <property type="entry name" value="RIBOSOMAL_S19"/>
    <property type="match status" value="1"/>
</dbReference>
<dbReference type="PANTHER" id="PTHR11880">
    <property type="entry name" value="RIBOSOMAL PROTEIN S19P FAMILY MEMBER"/>
    <property type="match status" value="1"/>
</dbReference>
<protein>
    <submittedName>
        <fullName evidence="5">Ribosomal protein S19</fullName>
    </submittedName>
</protein>
<evidence type="ECO:0000256" key="1">
    <source>
        <dbReference type="ARBA" id="ARBA00007345"/>
    </source>
</evidence>
<name>A0A3S5HLL9_BRELC</name>
<dbReference type="SUPFAM" id="SSF54570">
    <property type="entry name" value="Ribosomal protein S19"/>
    <property type="match status" value="1"/>
</dbReference>
<evidence type="ECO:0000256" key="2">
    <source>
        <dbReference type="ARBA" id="ARBA00022980"/>
    </source>
</evidence>
<dbReference type="AlphaFoldDB" id="A0A3S5HLL9"/>
<dbReference type="Pfam" id="PF00203">
    <property type="entry name" value="Ribosomal_S19"/>
    <property type="match status" value="1"/>
</dbReference>
<dbReference type="PIRSF" id="PIRSF002144">
    <property type="entry name" value="Ribosomal_S19"/>
    <property type="match status" value="1"/>
</dbReference>
<dbReference type="RefSeq" id="YP_009547911.1">
    <property type="nucleotide sequence ID" value="NC_040179.1"/>
</dbReference>